<dbReference type="PANTHER" id="PTHR46128">
    <property type="entry name" value="MITOCHONDRIAL GROUP I INTRON SPLICING FACTOR CCM1"/>
    <property type="match status" value="1"/>
</dbReference>
<feature type="repeat" description="PPR" evidence="3">
    <location>
        <begin position="344"/>
        <end position="378"/>
    </location>
</feature>
<gene>
    <name evidence="4" type="ORF">LIER_31257</name>
</gene>
<dbReference type="Pfam" id="PF01535">
    <property type="entry name" value="PPR"/>
    <property type="match status" value="1"/>
</dbReference>
<reference evidence="4 5" key="1">
    <citation type="submission" date="2024-01" db="EMBL/GenBank/DDBJ databases">
        <title>The complete chloroplast genome sequence of Lithospermum erythrorhizon: insights into the phylogenetic relationship among Boraginaceae species and the maternal lineages of purple gromwells.</title>
        <authorList>
            <person name="Okada T."/>
            <person name="Watanabe K."/>
        </authorList>
    </citation>
    <scope>NUCLEOTIDE SEQUENCE [LARGE SCALE GENOMIC DNA]</scope>
</reference>
<evidence type="ECO:0000256" key="3">
    <source>
        <dbReference type="PROSITE-ProRule" id="PRU00708"/>
    </source>
</evidence>
<dbReference type="Pfam" id="PF13041">
    <property type="entry name" value="PPR_2"/>
    <property type="match status" value="2"/>
</dbReference>
<accession>A0AAV3RWB0</accession>
<dbReference type="Gene3D" id="1.25.40.10">
    <property type="entry name" value="Tetratricopeptide repeat domain"/>
    <property type="match status" value="3"/>
</dbReference>
<dbReference type="AlphaFoldDB" id="A0AAV3RWB0"/>
<dbReference type="EMBL" id="BAABME010011540">
    <property type="protein sequence ID" value="GAA0183926.1"/>
    <property type="molecule type" value="Genomic_DNA"/>
</dbReference>
<keyword evidence="5" id="KW-1185">Reference proteome</keyword>
<feature type="repeat" description="PPR" evidence="3">
    <location>
        <begin position="379"/>
        <end position="413"/>
    </location>
</feature>
<dbReference type="Pfam" id="PF13812">
    <property type="entry name" value="PPR_3"/>
    <property type="match status" value="2"/>
</dbReference>
<protein>
    <recommendedName>
        <fullName evidence="6">Pentatricopeptide repeat-containing protein</fullName>
    </recommendedName>
</protein>
<dbReference type="InterPro" id="IPR050872">
    <property type="entry name" value="PPR_P_subfamily"/>
</dbReference>
<evidence type="ECO:0000256" key="1">
    <source>
        <dbReference type="ARBA" id="ARBA00007626"/>
    </source>
</evidence>
<evidence type="ECO:0000256" key="2">
    <source>
        <dbReference type="ARBA" id="ARBA00022737"/>
    </source>
</evidence>
<dbReference type="Proteomes" id="UP001454036">
    <property type="component" value="Unassembled WGS sequence"/>
</dbReference>
<sequence length="620" mass="69481">MKEGVVGILGYYSIAVRPKSAAWSKSNYKPTKTNKVYPKRTLLKGIGLNCKRKDSLKYYAELASKLAEDGRLEDFLMIAESIPVAASSSSFASLVDVDLVSSGVSRLLQQGCFPIALRVLTCLDQLGFDVSLLFRRPDAILSLRHSLLHHPHLDQLLLFIHTLQGFNLAIQELVDLSGILRLCVNKRNPSAAIRICHIFPHSQMIFCTIILEFGKKRDLPAALTVFEASKQSLGSPNMFAYRTIIDVCGLCGDYMRSRSIYEELLARKFVPNVYVYNSLMNVNACDLRYSLQVYKQMKRLGVRADLASFNILLKSCCLAARVDLARDIYKEVQRLEAMGALKLDVFTYSTIIKVFADSKMWHMALNVKDDMLSAGVTPNTVTWISLISATANAGLVEQTICLFEEMLFAGCSPNAQCFNILLHACVESCQYDRAFRLFQSWKVNGCHETDRENGGDKHCRTGIDNADGNCVTNIPYQTFVPHSSRLPLRVPFKPTTSTYNTLMKACGTDYYRAKGLMDEMKKMGLSPNNISWSILIDICGSSGNVEGALQILRCMQEGGIQPDVITYTTAIKVCIESKNIRYAFLLYAEMKRYQIKPNMVTSLCLPLSLPFLLKINMRKS</sequence>
<feature type="repeat" description="PPR" evidence="3">
    <location>
        <begin position="528"/>
        <end position="562"/>
    </location>
</feature>
<dbReference type="PROSITE" id="PS51375">
    <property type="entry name" value="PPR"/>
    <property type="match status" value="6"/>
</dbReference>
<feature type="repeat" description="PPR" evidence="3">
    <location>
        <begin position="414"/>
        <end position="448"/>
    </location>
</feature>
<comment type="caution">
    <text evidence="4">The sequence shown here is derived from an EMBL/GenBank/DDBJ whole genome shotgun (WGS) entry which is preliminary data.</text>
</comment>
<comment type="similarity">
    <text evidence="1">Belongs to the PPR family. P subfamily.</text>
</comment>
<organism evidence="4 5">
    <name type="scientific">Lithospermum erythrorhizon</name>
    <name type="common">Purple gromwell</name>
    <name type="synonym">Lithospermum officinale var. erythrorhizon</name>
    <dbReference type="NCBI Taxonomy" id="34254"/>
    <lineage>
        <taxon>Eukaryota</taxon>
        <taxon>Viridiplantae</taxon>
        <taxon>Streptophyta</taxon>
        <taxon>Embryophyta</taxon>
        <taxon>Tracheophyta</taxon>
        <taxon>Spermatophyta</taxon>
        <taxon>Magnoliopsida</taxon>
        <taxon>eudicotyledons</taxon>
        <taxon>Gunneridae</taxon>
        <taxon>Pentapetalae</taxon>
        <taxon>asterids</taxon>
        <taxon>lamiids</taxon>
        <taxon>Boraginales</taxon>
        <taxon>Boraginaceae</taxon>
        <taxon>Boraginoideae</taxon>
        <taxon>Lithospermeae</taxon>
        <taxon>Lithospermum</taxon>
    </lineage>
</organism>
<evidence type="ECO:0000313" key="5">
    <source>
        <dbReference type="Proteomes" id="UP001454036"/>
    </source>
</evidence>
<dbReference type="InterPro" id="IPR011990">
    <property type="entry name" value="TPR-like_helical_dom_sf"/>
</dbReference>
<evidence type="ECO:0008006" key="6">
    <source>
        <dbReference type="Google" id="ProtNLM"/>
    </source>
</evidence>
<dbReference type="PANTHER" id="PTHR46128:SF329">
    <property type="entry name" value="MITOCHONDRIAL GROUP I INTRON SPLICING FACTOR DMR1"/>
    <property type="match status" value="1"/>
</dbReference>
<dbReference type="InterPro" id="IPR002885">
    <property type="entry name" value="PPR_rpt"/>
</dbReference>
<name>A0AAV3RWB0_LITER</name>
<keyword evidence="2" id="KW-0677">Repeat</keyword>
<dbReference type="NCBIfam" id="TIGR00756">
    <property type="entry name" value="PPR"/>
    <property type="match status" value="7"/>
</dbReference>
<feature type="repeat" description="PPR" evidence="3">
    <location>
        <begin position="237"/>
        <end position="271"/>
    </location>
</feature>
<feature type="repeat" description="PPR" evidence="3">
    <location>
        <begin position="563"/>
        <end position="597"/>
    </location>
</feature>
<evidence type="ECO:0000313" key="4">
    <source>
        <dbReference type="EMBL" id="GAA0183926.1"/>
    </source>
</evidence>
<proteinExistence type="inferred from homology"/>